<evidence type="ECO:0008006" key="3">
    <source>
        <dbReference type="Google" id="ProtNLM"/>
    </source>
</evidence>
<protein>
    <recommendedName>
        <fullName evidence="3">Double zinc ribbon</fullName>
    </recommendedName>
</protein>
<name>A0ABD5ZW00_9EURY</name>
<dbReference type="AlphaFoldDB" id="A0ABD5ZW00"/>
<evidence type="ECO:0000313" key="2">
    <source>
        <dbReference type="Proteomes" id="UP001596434"/>
    </source>
</evidence>
<organism evidence="1 2">
    <name type="scientific">Haloplanus litoreus</name>
    <dbReference type="NCBI Taxonomy" id="767515"/>
    <lineage>
        <taxon>Archaea</taxon>
        <taxon>Methanobacteriati</taxon>
        <taxon>Methanobacteriota</taxon>
        <taxon>Stenosarchaea group</taxon>
        <taxon>Halobacteria</taxon>
        <taxon>Halobacteriales</taxon>
        <taxon>Haloferacaceae</taxon>
        <taxon>Haloplanus</taxon>
    </lineage>
</organism>
<dbReference type="RefSeq" id="WP_379703042.1">
    <property type="nucleotide sequence ID" value="NZ_JBHTAT010000001.1"/>
</dbReference>
<dbReference type="Proteomes" id="UP001596434">
    <property type="component" value="Unassembled WGS sequence"/>
</dbReference>
<accession>A0ABD5ZW00</accession>
<reference evidence="1 2" key="1">
    <citation type="journal article" date="2019" name="Int. J. Syst. Evol. Microbiol.">
        <title>The Global Catalogue of Microorganisms (GCM) 10K type strain sequencing project: providing services to taxonomists for standard genome sequencing and annotation.</title>
        <authorList>
            <consortium name="The Broad Institute Genomics Platform"/>
            <consortium name="The Broad Institute Genome Sequencing Center for Infectious Disease"/>
            <person name="Wu L."/>
            <person name="Ma J."/>
        </authorList>
    </citation>
    <scope>NUCLEOTIDE SEQUENCE [LARGE SCALE GENOMIC DNA]</scope>
    <source>
        <strain evidence="1 2">GX21</strain>
    </source>
</reference>
<keyword evidence="2" id="KW-1185">Reference proteome</keyword>
<dbReference type="EMBL" id="JBHTAT010000001">
    <property type="protein sequence ID" value="MFC7254843.1"/>
    <property type="molecule type" value="Genomic_DNA"/>
</dbReference>
<gene>
    <name evidence="1" type="ORF">ACFQKE_05970</name>
</gene>
<dbReference type="GeneID" id="96953178"/>
<evidence type="ECO:0000313" key="1">
    <source>
        <dbReference type="EMBL" id="MFC7254843.1"/>
    </source>
</evidence>
<proteinExistence type="predicted"/>
<sequence length="149" mass="16596">MADDSHGLVATLGAFGSRLVAPLKWLLYELLAPLRAGDGPNKFRLSSVETHTTTIDGDTGWVYRPPATVQCPDCGTAILQADPRDPIDCPSCSVSLPPERFTELELLALTCPICRTGMQHGQRHPEAFDVPEWATCHNCQYHWEFKHFY</sequence>
<comment type="caution">
    <text evidence="1">The sequence shown here is derived from an EMBL/GenBank/DDBJ whole genome shotgun (WGS) entry which is preliminary data.</text>
</comment>